<feature type="domain" description="Aminoglycoside phosphotransferase" evidence="1">
    <location>
        <begin position="15"/>
        <end position="242"/>
    </location>
</feature>
<keyword evidence="2" id="KW-0808">Transferase</keyword>
<sequence>MHRKIKNLPEMKMEVQKFSEGFSNLTFLIRFGEWEAVLRRAPSGYVPPKAHDMHREYMILRKVNPVFPVAPKPYLYCDDSDIMDKPFYVMEKKQGVVIDGALPEKYPNTKETKQQISSEVVRTLVELHSIDYKKASMDEMGRPEGFLERQIHGWIKRYNLSKTEDLNFIDEVEKWLINNLPSTKETTIVHNDFKLNNMVFDTEDPRQITGILDWELSTVGDPLTDLASALVCWGEEGDPPIGIAMITNQPGFYSRRDFLNDYAQQSGRDVSNIHYYLTFGFYKLAVIQQQLYYRWKIGEIDDPRLETLKESIYNLMKLADNARFQQV</sequence>
<dbReference type="OrthoDB" id="3806873at2"/>
<keyword evidence="3" id="KW-1185">Reference proteome</keyword>
<dbReference type="CDD" id="cd05154">
    <property type="entry name" value="ACAD10_11_N-like"/>
    <property type="match status" value="1"/>
</dbReference>
<reference evidence="2 3" key="1">
    <citation type="journal article" date="2018" name="Int. J. Syst. Evol. Microbiol.">
        <title>Planococcus salinus sp. nov., a moderately halophilic bacterium isolated from a saline-alkali soil.</title>
        <authorList>
            <person name="Gan L."/>
        </authorList>
    </citation>
    <scope>NUCLEOTIDE SEQUENCE [LARGE SCALE GENOMIC DNA]</scope>
    <source>
        <strain evidence="2 3">LCB217</strain>
    </source>
</reference>
<dbReference type="InterPro" id="IPR052898">
    <property type="entry name" value="ACAD10-like"/>
</dbReference>
<dbReference type="InterPro" id="IPR011009">
    <property type="entry name" value="Kinase-like_dom_sf"/>
</dbReference>
<gene>
    <name evidence="2" type="ORF">EEX84_06205</name>
</gene>
<dbReference type="EMBL" id="RIAX01000003">
    <property type="protein sequence ID" value="RNF40337.1"/>
    <property type="molecule type" value="Genomic_DNA"/>
</dbReference>
<dbReference type="Proteomes" id="UP000275473">
    <property type="component" value="Unassembled WGS sequence"/>
</dbReference>
<dbReference type="Gene3D" id="3.30.200.20">
    <property type="entry name" value="Phosphorylase Kinase, domain 1"/>
    <property type="match status" value="1"/>
</dbReference>
<dbReference type="InterPro" id="IPR002575">
    <property type="entry name" value="Aminoglycoside_PTrfase"/>
</dbReference>
<organism evidence="2 3">
    <name type="scientific">Planococcus salinus</name>
    <dbReference type="NCBI Taxonomy" id="1848460"/>
    <lineage>
        <taxon>Bacteria</taxon>
        <taxon>Bacillati</taxon>
        <taxon>Bacillota</taxon>
        <taxon>Bacilli</taxon>
        <taxon>Bacillales</taxon>
        <taxon>Caryophanaceae</taxon>
        <taxon>Planococcus</taxon>
    </lineage>
</organism>
<dbReference type="SUPFAM" id="SSF56112">
    <property type="entry name" value="Protein kinase-like (PK-like)"/>
    <property type="match status" value="1"/>
</dbReference>
<evidence type="ECO:0000313" key="3">
    <source>
        <dbReference type="Proteomes" id="UP000275473"/>
    </source>
</evidence>
<dbReference type="AlphaFoldDB" id="A0A3M8P9I7"/>
<name>A0A3M8P9I7_9BACL</name>
<dbReference type="InterPro" id="IPR041726">
    <property type="entry name" value="ACAD10_11_N"/>
</dbReference>
<dbReference type="PANTHER" id="PTHR47829">
    <property type="entry name" value="HYDROLASE, PUTATIVE (AFU_ORTHOLOGUE AFUA_1G12880)-RELATED"/>
    <property type="match status" value="1"/>
</dbReference>
<accession>A0A3M8P9I7</accession>
<dbReference type="Pfam" id="PF01636">
    <property type="entry name" value="APH"/>
    <property type="match status" value="1"/>
</dbReference>
<evidence type="ECO:0000259" key="1">
    <source>
        <dbReference type="Pfam" id="PF01636"/>
    </source>
</evidence>
<evidence type="ECO:0000313" key="2">
    <source>
        <dbReference type="EMBL" id="RNF40337.1"/>
    </source>
</evidence>
<proteinExistence type="predicted"/>
<dbReference type="Gene3D" id="3.90.1200.10">
    <property type="match status" value="1"/>
</dbReference>
<protein>
    <submittedName>
        <fullName evidence="2">Phosphotransferase family protein</fullName>
    </submittedName>
</protein>
<comment type="caution">
    <text evidence="2">The sequence shown here is derived from an EMBL/GenBank/DDBJ whole genome shotgun (WGS) entry which is preliminary data.</text>
</comment>
<dbReference type="GO" id="GO:0016740">
    <property type="term" value="F:transferase activity"/>
    <property type="evidence" value="ECO:0007669"/>
    <property type="project" value="UniProtKB-KW"/>
</dbReference>
<dbReference type="PANTHER" id="PTHR47829:SF1">
    <property type="entry name" value="HAD FAMILY PHOSPHATASE"/>
    <property type="match status" value="1"/>
</dbReference>